<dbReference type="CDD" id="cd00054">
    <property type="entry name" value="EGF_CA"/>
    <property type="match status" value="1"/>
</dbReference>
<evidence type="ECO:0000256" key="6">
    <source>
        <dbReference type="ARBA" id="ARBA00022777"/>
    </source>
</evidence>
<dbReference type="InterPro" id="IPR011009">
    <property type="entry name" value="Kinase-like_dom_sf"/>
</dbReference>
<dbReference type="SUPFAM" id="SSF56112">
    <property type="entry name" value="Protein kinase-like (PK-like)"/>
    <property type="match status" value="1"/>
</dbReference>
<evidence type="ECO:0000313" key="16">
    <source>
        <dbReference type="Proteomes" id="UP001652623"/>
    </source>
</evidence>
<evidence type="ECO:0000256" key="2">
    <source>
        <dbReference type="ARBA" id="ARBA00022527"/>
    </source>
</evidence>
<evidence type="ECO:0000256" key="3">
    <source>
        <dbReference type="ARBA" id="ARBA00022679"/>
    </source>
</evidence>
<keyword evidence="13" id="KW-0812">Transmembrane</keyword>
<dbReference type="SMART" id="SM00220">
    <property type="entry name" value="S_TKc"/>
    <property type="match status" value="1"/>
</dbReference>
<comment type="catalytic activity">
    <reaction evidence="10">
        <text>L-seryl-[protein] + ATP = O-phospho-L-seryl-[protein] + ADP + H(+)</text>
        <dbReference type="Rhea" id="RHEA:17989"/>
        <dbReference type="Rhea" id="RHEA-COMP:9863"/>
        <dbReference type="Rhea" id="RHEA-COMP:11604"/>
        <dbReference type="ChEBI" id="CHEBI:15378"/>
        <dbReference type="ChEBI" id="CHEBI:29999"/>
        <dbReference type="ChEBI" id="CHEBI:30616"/>
        <dbReference type="ChEBI" id="CHEBI:83421"/>
        <dbReference type="ChEBI" id="CHEBI:456216"/>
    </reaction>
</comment>
<dbReference type="PROSITE" id="PS01187">
    <property type="entry name" value="EGF_CA"/>
    <property type="match status" value="1"/>
</dbReference>
<accession>A0ABM4A831</accession>
<keyword evidence="8" id="KW-1015">Disulfide bond</keyword>
<evidence type="ECO:0000256" key="10">
    <source>
        <dbReference type="ARBA" id="ARBA00047558"/>
    </source>
</evidence>
<evidence type="ECO:0000256" key="9">
    <source>
        <dbReference type="ARBA" id="ARBA00023180"/>
    </source>
</evidence>
<dbReference type="InterPro" id="IPR025287">
    <property type="entry name" value="WAK_GUB"/>
</dbReference>
<dbReference type="InterPro" id="IPR017441">
    <property type="entry name" value="Protein_kinase_ATP_BS"/>
</dbReference>
<dbReference type="CDD" id="cd14066">
    <property type="entry name" value="STKc_IRAK"/>
    <property type="match status" value="1"/>
</dbReference>
<protein>
    <submittedName>
        <fullName evidence="17">Wall-associated receptor kinase-like 16</fullName>
    </submittedName>
</protein>
<feature type="chain" id="PRO_5045586408" evidence="14">
    <location>
        <begin position="35"/>
        <end position="743"/>
    </location>
</feature>
<keyword evidence="6" id="KW-0418">Kinase</keyword>
<gene>
    <name evidence="17" type="primary">LOC107405973</name>
</gene>
<dbReference type="Gene3D" id="3.30.200.20">
    <property type="entry name" value="Phosphorylase Kinase, domain 1"/>
    <property type="match status" value="1"/>
</dbReference>
<dbReference type="PROSITE" id="PS50011">
    <property type="entry name" value="PROTEIN_KINASE_DOM"/>
    <property type="match status" value="1"/>
</dbReference>
<keyword evidence="13" id="KW-0472">Membrane</keyword>
<dbReference type="Gene3D" id="2.10.25.10">
    <property type="entry name" value="Laminin"/>
    <property type="match status" value="1"/>
</dbReference>
<dbReference type="InterPro" id="IPR045274">
    <property type="entry name" value="WAK-like"/>
</dbReference>
<evidence type="ECO:0000256" key="1">
    <source>
        <dbReference type="ARBA" id="ARBA00004479"/>
    </source>
</evidence>
<dbReference type="InterPro" id="IPR000742">
    <property type="entry name" value="EGF"/>
</dbReference>
<evidence type="ECO:0000256" key="7">
    <source>
        <dbReference type="ARBA" id="ARBA00022840"/>
    </source>
</evidence>
<keyword evidence="7 12" id="KW-0067">ATP-binding</keyword>
<dbReference type="InterPro" id="IPR018097">
    <property type="entry name" value="EGF_Ca-bd_CS"/>
</dbReference>
<dbReference type="Pfam" id="PF13947">
    <property type="entry name" value="GUB_WAK_bind"/>
    <property type="match status" value="1"/>
</dbReference>
<dbReference type="Pfam" id="PF00069">
    <property type="entry name" value="Pkinase"/>
    <property type="match status" value="1"/>
</dbReference>
<comment type="subcellular location">
    <subcellularLocation>
        <location evidence="1">Membrane</location>
        <topology evidence="1">Single-pass type I membrane protein</topology>
    </subcellularLocation>
</comment>
<name>A0ABM4A831_ZIZJJ</name>
<dbReference type="InterPro" id="IPR008271">
    <property type="entry name" value="Ser/Thr_kinase_AS"/>
</dbReference>
<dbReference type="Gene3D" id="1.10.510.10">
    <property type="entry name" value="Transferase(Phosphotransferase) domain 1"/>
    <property type="match status" value="1"/>
</dbReference>
<feature type="binding site" evidence="12">
    <location>
        <position position="433"/>
    </location>
    <ligand>
        <name>ATP</name>
        <dbReference type="ChEBI" id="CHEBI:30616"/>
    </ligand>
</feature>
<dbReference type="PANTHER" id="PTHR27005:SF468">
    <property type="entry name" value="OS01G0310500 PROTEIN"/>
    <property type="match status" value="1"/>
</dbReference>
<dbReference type="PROSITE" id="PS01186">
    <property type="entry name" value="EGF_2"/>
    <property type="match status" value="1"/>
</dbReference>
<feature type="transmembrane region" description="Helical" evidence="13">
    <location>
        <begin position="327"/>
        <end position="353"/>
    </location>
</feature>
<keyword evidence="4 14" id="KW-0732">Signal</keyword>
<comment type="catalytic activity">
    <reaction evidence="11">
        <text>L-threonyl-[protein] + ATP = O-phospho-L-threonyl-[protein] + ADP + H(+)</text>
        <dbReference type="Rhea" id="RHEA:46608"/>
        <dbReference type="Rhea" id="RHEA-COMP:11060"/>
        <dbReference type="Rhea" id="RHEA-COMP:11605"/>
        <dbReference type="ChEBI" id="CHEBI:15378"/>
        <dbReference type="ChEBI" id="CHEBI:30013"/>
        <dbReference type="ChEBI" id="CHEBI:30616"/>
        <dbReference type="ChEBI" id="CHEBI:61977"/>
        <dbReference type="ChEBI" id="CHEBI:456216"/>
    </reaction>
</comment>
<dbReference type="RefSeq" id="XP_060672895.1">
    <property type="nucleotide sequence ID" value="XM_060816912.1"/>
</dbReference>
<proteinExistence type="predicted"/>
<dbReference type="GeneID" id="107405973"/>
<sequence length="743" mass="83248">MYRIQFIVSLTSSRLILLMMQLIIFMLAVLSAAAATGGLDPPPGCDRRCGDVDIPYPFGTTEGCALESKFLINCNKSTGDPILGKNLLVTNISIQNHEITIEAYIGKSCYDRKGQPTYDDWSSLTLPFYTVFSSKNKFVVIGCDSYAYLLGTYENDSNSYSTGCTTTCGSIRRVSADGSCSGIGCCQTEIPAGLRSTEIHTYSFNNHTEVKDFNPCTYAFVVEQDKFHFSKDYITNFTQDRQPLVLEWAISNDTCGRNATAYKMDGLSGYYCKCNPGYIGNPYLCHDCQDFNECESSDNHNCTVNELCVNLQGSYTCKPKHQPDQLLAIKLTVGAAIGLIGLLVSSFWLYLIIKKRELIVMKEKFFRQNGGLILQQKLSQQKGHSKQNAKIFSEQELKKATLNYKESTIIGQGGFGTVYRGTLEDNKVVAIKKSKIVDRTQIEQFINEVIVLSQIDHKNVVQLLGCCLETEVPLLVYEFVPNGTLSESIHEKNRASNLPWEVRLRIAAETAEALSYLHSSATPIIHRDVKSSNILLDNYTAKVSDFGASKLVLMDQNEVATIMQGTLGYLDPEYLLTNQLTDKSDVYSFGVVLVELLTGKKALALDRPEEERSLAICFLQSLKEGRLLEILETRIVKEDNREQVKEVAELAKRCLNLKGDDRPTMKEVAMELEGLRKMEKHPWINSELNSEEIQYNSELNSEEIQYLLAETTPNAYQECNDGRITTAAYDSIKDHVTLDFSGR</sequence>
<dbReference type="PANTHER" id="PTHR27005">
    <property type="entry name" value="WALL-ASSOCIATED RECEPTOR KINASE-LIKE 21"/>
    <property type="match status" value="1"/>
</dbReference>
<feature type="signal peptide" evidence="14">
    <location>
        <begin position="1"/>
        <end position="34"/>
    </location>
</feature>
<evidence type="ECO:0000256" key="8">
    <source>
        <dbReference type="ARBA" id="ARBA00023157"/>
    </source>
</evidence>
<keyword evidence="9" id="KW-0325">Glycoprotein</keyword>
<feature type="domain" description="Protein kinase" evidence="15">
    <location>
        <begin position="404"/>
        <end position="684"/>
    </location>
</feature>
<keyword evidence="13" id="KW-1133">Transmembrane helix</keyword>
<dbReference type="PROSITE" id="PS00107">
    <property type="entry name" value="PROTEIN_KINASE_ATP"/>
    <property type="match status" value="1"/>
</dbReference>
<keyword evidence="2" id="KW-0723">Serine/threonine-protein kinase</keyword>
<evidence type="ECO:0000256" key="4">
    <source>
        <dbReference type="ARBA" id="ARBA00022729"/>
    </source>
</evidence>
<evidence type="ECO:0000256" key="12">
    <source>
        <dbReference type="PROSITE-ProRule" id="PRU10141"/>
    </source>
</evidence>
<dbReference type="InterPro" id="IPR000719">
    <property type="entry name" value="Prot_kinase_dom"/>
</dbReference>
<dbReference type="PROSITE" id="PS00108">
    <property type="entry name" value="PROTEIN_KINASE_ST"/>
    <property type="match status" value="1"/>
</dbReference>
<keyword evidence="3" id="KW-0808">Transferase</keyword>
<organism evidence="16 17">
    <name type="scientific">Ziziphus jujuba</name>
    <name type="common">Chinese jujube</name>
    <name type="synonym">Ziziphus sativa</name>
    <dbReference type="NCBI Taxonomy" id="326968"/>
    <lineage>
        <taxon>Eukaryota</taxon>
        <taxon>Viridiplantae</taxon>
        <taxon>Streptophyta</taxon>
        <taxon>Embryophyta</taxon>
        <taxon>Tracheophyta</taxon>
        <taxon>Spermatophyta</taxon>
        <taxon>Magnoliopsida</taxon>
        <taxon>eudicotyledons</taxon>
        <taxon>Gunneridae</taxon>
        <taxon>Pentapetalae</taxon>
        <taxon>rosids</taxon>
        <taxon>fabids</taxon>
        <taxon>Rosales</taxon>
        <taxon>Rhamnaceae</taxon>
        <taxon>Paliureae</taxon>
        <taxon>Ziziphus</taxon>
    </lineage>
</organism>
<evidence type="ECO:0000259" key="15">
    <source>
        <dbReference type="PROSITE" id="PS50011"/>
    </source>
</evidence>
<keyword evidence="5 12" id="KW-0547">Nucleotide-binding</keyword>
<evidence type="ECO:0000256" key="14">
    <source>
        <dbReference type="SAM" id="SignalP"/>
    </source>
</evidence>
<reference evidence="17" key="1">
    <citation type="submission" date="2025-08" db="UniProtKB">
        <authorList>
            <consortium name="RefSeq"/>
        </authorList>
    </citation>
    <scope>IDENTIFICATION</scope>
    <source>
        <tissue evidence="17">Seedling</tissue>
    </source>
</reference>
<evidence type="ECO:0000313" key="17">
    <source>
        <dbReference type="RefSeq" id="XP_060672895.1"/>
    </source>
</evidence>
<keyword evidence="16" id="KW-1185">Reference proteome</keyword>
<evidence type="ECO:0000256" key="13">
    <source>
        <dbReference type="SAM" id="Phobius"/>
    </source>
</evidence>
<evidence type="ECO:0000256" key="11">
    <source>
        <dbReference type="ARBA" id="ARBA00047951"/>
    </source>
</evidence>
<evidence type="ECO:0000256" key="5">
    <source>
        <dbReference type="ARBA" id="ARBA00022741"/>
    </source>
</evidence>
<dbReference type="Proteomes" id="UP001652623">
    <property type="component" value="Chromosome 1"/>
</dbReference>